<dbReference type="InterPro" id="IPR011466">
    <property type="entry name" value="DUF1572"/>
</dbReference>
<dbReference type="EMBL" id="JAKLWS010000008">
    <property type="protein sequence ID" value="MCG2588524.1"/>
    <property type="molecule type" value="Genomic_DNA"/>
</dbReference>
<dbReference type="Gene3D" id="1.20.120.450">
    <property type="entry name" value="dinb family like domain"/>
    <property type="match status" value="1"/>
</dbReference>
<reference evidence="1" key="1">
    <citation type="submission" date="2022-01" db="EMBL/GenBank/DDBJ databases">
        <authorList>
            <person name="Wang Y."/>
        </authorList>
    </citation>
    <scope>NUCLEOTIDE SEQUENCE</scope>
    <source>
        <strain evidence="1">WB101</strain>
    </source>
</reference>
<evidence type="ECO:0000313" key="1">
    <source>
        <dbReference type="EMBL" id="MCG2588524.1"/>
    </source>
</evidence>
<sequence length="186" mass="21863">MNKSGNRLDGINQLFKYYKSLTEKSIEQISNEQVHKSPKPGQNSIAILMKHLAGNMISRWTNFRKEDGEKPWRDRETEFIDDFESAEELKGYWEKGWGVLFDALESIDNDELDSIIYIRNDGHKLIEAVERHLAHVAYHSGQIVYLAKMYSGDDWQSLSIPKGKTEEYNRKKFNREKGRRIYTDRT</sequence>
<dbReference type="InterPro" id="IPR034660">
    <property type="entry name" value="DinB/YfiT-like"/>
</dbReference>
<protein>
    <submittedName>
        <fullName evidence="1">DUF1572 domain-containing protein</fullName>
    </submittedName>
</protein>
<gene>
    <name evidence="1" type="ORF">L6773_08115</name>
</gene>
<proteinExistence type="predicted"/>
<dbReference type="Pfam" id="PF07609">
    <property type="entry name" value="DUF1572"/>
    <property type="match status" value="1"/>
</dbReference>
<organism evidence="1 2">
    <name type="scientific">Rhodohalobacter sulfatireducens</name>
    <dbReference type="NCBI Taxonomy" id="2911366"/>
    <lineage>
        <taxon>Bacteria</taxon>
        <taxon>Pseudomonadati</taxon>
        <taxon>Balneolota</taxon>
        <taxon>Balneolia</taxon>
        <taxon>Balneolales</taxon>
        <taxon>Balneolaceae</taxon>
        <taxon>Rhodohalobacter</taxon>
    </lineage>
</organism>
<comment type="caution">
    <text evidence="1">The sequence shown here is derived from an EMBL/GenBank/DDBJ whole genome shotgun (WGS) entry which is preliminary data.</text>
</comment>
<keyword evidence="2" id="KW-1185">Reference proteome</keyword>
<reference evidence="1" key="2">
    <citation type="submission" date="2024-05" db="EMBL/GenBank/DDBJ databases">
        <title>Rhodohalobacter halophilus gen. nov., sp. nov., a moderately halophilic member of the family Balneolaceae.</title>
        <authorList>
            <person name="Xia J."/>
        </authorList>
    </citation>
    <scope>NUCLEOTIDE SEQUENCE</scope>
    <source>
        <strain evidence="1">WB101</strain>
    </source>
</reference>
<dbReference type="RefSeq" id="WP_237853365.1">
    <property type="nucleotide sequence ID" value="NZ_JAKLWS010000008.1"/>
</dbReference>
<name>A0ABS9KCF1_9BACT</name>
<accession>A0ABS9KCF1</accession>
<dbReference type="SUPFAM" id="SSF109854">
    <property type="entry name" value="DinB/YfiT-like putative metalloenzymes"/>
    <property type="match status" value="1"/>
</dbReference>
<evidence type="ECO:0000313" key="2">
    <source>
        <dbReference type="Proteomes" id="UP001165366"/>
    </source>
</evidence>
<dbReference type="Proteomes" id="UP001165366">
    <property type="component" value="Unassembled WGS sequence"/>
</dbReference>